<sequence>MDLSCDPLSGHQLAVMYRLRNATRPRRLSIEPPVDARRFPSYCVEDTSSNSMMFDDVPIKNVGHNELRSETSASHGVGESMDESEADTHVHRMCG</sequence>
<comment type="caution">
    <text evidence="2">The sequence shown here is derived from an EMBL/GenBank/DDBJ whole genome shotgun (WGS) entry which is preliminary data.</text>
</comment>
<protein>
    <submittedName>
        <fullName evidence="2">Uncharacterized protein</fullName>
    </submittedName>
</protein>
<gene>
    <name evidence="2" type="ORF">NDU88_005684</name>
</gene>
<evidence type="ECO:0000256" key="1">
    <source>
        <dbReference type="SAM" id="MobiDB-lite"/>
    </source>
</evidence>
<feature type="compositionally biased region" description="Basic and acidic residues" evidence="1">
    <location>
        <begin position="86"/>
        <end position="95"/>
    </location>
</feature>
<name>A0AAV7TVG0_PLEWA</name>
<proteinExistence type="predicted"/>
<keyword evidence="3" id="KW-1185">Reference proteome</keyword>
<reference evidence="2" key="1">
    <citation type="journal article" date="2022" name="bioRxiv">
        <title>Sequencing and chromosome-scale assembly of the giantPleurodeles waltlgenome.</title>
        <authorList>
            <person name="Brown T."/>
            <person name="Elewa A."/>
            <person name="Iarovenko S."/>
            <person name="Subramanian E."/>
            <person name="Araus A.J."/>
            <person name="Petzold A."/>
            <person name="Susuki M."/>
            <person name="Suzuki K.-i.T."/>
            <person name="Hayashi T."/>
            <person name="Toyoda A."/>
            <person name="Oliveira C."/>
            <person name="Osipova E."/>
            <person name="Leigh N.D."/>
            <person name="Simon A."/>
            <person name="Yun M.H."/>
        </authorList>
    </citation>
    <scope>NUCLEOTIDE SEQUENCE</scope>
    <source>
        <strain evidence="2">20211129_DDA</strain>
        <tissue evidence="2">Liver</tissue>
    </source>
</reference>
<organism evidence="2 3">
    <name type="scientific">Pleurodeles waltl</name>
    <name type="common">Iberian ribbed newt</name>
    <dbReference type="NCBI Taxonomy" id="8319"/>
    <lineage>
        <taxon>Eukaryota</taxon>
        <taxon>Metazoa</taxon>
        <taxon>Chordata</taxon>
        <taxon>Craniata</taxon>
        <taxon>Vertebrata</taxon>
        <taxon>Euteleostomi</taxon>
        <taxon>Amphibia</taxon>
        <taxon>Batrachia</taxon>
        <taxon>Caudata</taxon>
        <taxon>Salamandroidea</taxon>
        <taxon>Salamandridae</taxon>
        <taxon>Pleurodelinae</taxon>
        <taxon>Pleurodeles</taxon>
    </lineage>
</organism>
<accession>A0AAV7TVG0</accession>
<evidence type="ECO:0000313" key="2">
    <source>
        <dbReference type="EMBL" id="KAJ1180463.1"/>
    </source>
</evidence>
<dbReference type="EMBL" id="JANPWB010000006">
    <property type="protein sequence ID" value="KAJ1180463.1"/>
    <property type="molecule type" value="Genomic_DNA"/>
</dbReference>
<dbReference type="AlphaFoldDB" id="A0AAV7TVG0"/>
<evidence type="ECO:0000313" key="3">
    <source>
        <dbReference type="Proteomes" id="UP001066276"/>
    </source>
</evidence>
<feature type="region of interest" description="Disordered" evidence="1">
    <location>
        <begin position="69"/>
        <end position="95"/>
    </location>
</feature>
<dbReference type="Proteomes" id="UP001066276">
    <property type="component" value="Chromosome 3_2"/>
</dbReference>